<dbReference type="PANTHER" id="PTHR35333:SF5">
    <property type="entry name" value="CONSERVED LIPOPROTEIN LPQF-RELATED"/>
    <property type="match status" value="1"/>
</dbReference>
<sequence>MQTGIFRSTRRSTNRRYRRHGLMAGLAAVLALSVTACSSTGAQAEPESQPTETENATEAAPQPAVGLPDTPAGLQAQWVLTVINAETPVATDGFTDTFADVILSELPAEQLAEVLEQVRSERPWTPINVNAAGTQGIFTLQSGTGELVDLQLSVDEAGMINGIFFGPGTPVRTPAASWDEVETGVASLPDGSGLAVYRVADGTAILDVDADTAKPVGSIFKLYVLVAVSDAVTAGTLSWGAKLTVTDDLRSLPSGELQDAPAGTSVTVREAAQKMIAISDNTATDLLMNAVGRPAVEQALSDAGHADPDRNTPFLSTRELFQLGWGVEESVRGQWEEADDDGRRALLQTLPDGVLDIPAAAVTTPVWQQDLDWFATAEDLMRAHLALQDRAATDAGEPLRDILGANNGLNLEIGGDWSYIGFKGGSAPGVMAGSWYLERSDGERFVVVQQGASASPEEVADPMAFFGPAQDAIALLASEGRD</sequence>
<dbReference type="Pfam" id="PF18042">
    <property type="entry name" value="ORF_12_N"/>
    <property type="match status" value="1"/>
</dbReference>
<evidence type="ECO:0000256" key="1">
    <source>
        <dbReference type="SAM" id="MobiDB-lite"/>
    </source>
</evidence>
<evidence type="ECO:0000256" key="2">
    <source>
        <dbReference type="SAM" id="SignalP"/>
    </source>
</evidence>
<evidence type="ECO:0000313" key="5">
    <source>
        <dbReference type="EMBL" id="MCC3268741.1"/>
    </source>
</evidence>
<dbReference type="EMBL" id="JAJFZP010000005">
    <property type="protein sequence ID" value="MCC3268741.1"/>
    <property type="molecule type" value="Genomic_DNA"/>
</dbReference>
<dbReference type="RefSeq" id="WP_227907213.1">
    <property type="nucleotide sequence ID" value="NZ_CP095461.1"/>
</dbReference>
<dbReference type="GO" id="GO:0030655">
    <property type="term" value="P:beta-lactam antibiotic catabolic process"/>
    <property type="evidence" value="ECO:0007669"/>
    <property type="project" value="InterPro"/>
</dbReference>
<protein>
    <submittedName>
        <fullName evidence="5">Cpe/LpqF family protein</fullName>
    </submittedName>
</protein>
<proteinExistence type="predicted"/>
<name>A0A9X1M0G4_9MICC</name>
<dbReference type="AlphaFoldDB" id="A0A9X1M0G4"/>
<dbReference type="Gene3D" id="1.10.8.620">
    <property type="entry name" value="ORF12 helical bundle domain-like"/>
    <property type="match status" value="1"/>
</dbReference>
<reference evidence="5" key="1">
    <citation type="submission" date="2021-10" db="EMBL/GenBank/DDBJ databases">
        <title>Novel species in genus Arthrobacter.</title>
        <authorList>
            <person name="Liu Y."/>
        </authorList>
    </citation>
    <scope>NUCLEOTIDE SEQUENCE</scope>
    <source>
        <strain evidence="5">Zg-Y809</strain>
    </source>
</reference>
<feature type="chain" id="PRO_5040720560" evidence="2">
    <location>
        <begin position="45"/>
        <end position="482"/>
    </location>
</feature>
<gene>
    <name evidence="5" type="ORF">LJ751_05115</name>
</gene>
<dbReference type="SUPFAM" id="SSF56601">
    <property type="entry name" value="beta-lactamase/transpeptidase-like"/>
    <property type="match status" value="1"/>
</dbReference>
<dbReference type="Pfam" id="PF13354">
    <property type="entry name" value="Beta-lactamase2"/>
    <property type="match status" value="1"/>
</dbReference>
<dbReference type="InterPro" id="IPR040846">
    <property type="entry name" value="ORF_12_N"/>
</dbReference>
<dbReference type="InterPro" id="IPR000871">
    <property type="entry name" value="Beta-lactam_class-A"/>
</dbReference>
<evidence type="ECO:0000259" key="3">
    <source>
        <dbReference type="Pfam" id="PF13354"/>
    </source>
</evidence>
<evidence type="ECO:0000313" key="6">
    <source>
        <dbReference type="Proteomes" id="UP001139264"/>
    </source>
</evidence>
<feature type="domain" description="ORF 12 gene product N-terminal" evidence="4">
    <location>
        <begin position="67"/>
        <end position="160"/>
    </location>
</feature>
<dbReference type="GO" id="GO:0008800">
    <property type="term" value="F:beta-lactamase activity"/>
    <property type="evidence" value="ECO:0007669"/>
    <property type="project" value="InterPro"/>
</dbReference>
<organism evidence="5 6">
    <name type="scientific">Arthrobacter gengyunqii</name>
    <dbReference type="NCBI Taxonomy" id="2886940"/>
    <lineage>
        <taxon>Bacteria</taxon>
        <taxon>Bacillati</taxon>
        <taxon>Actinomycetota</taxon>
        <taxon>Actinomycetes</taxon>
        <taxon>Micrococcales</taxon>
        <taxon>Micrococcaceae</taxon>
        <taxon>Arthrobacter</taxon>
    </lineage>
</organism>
<feature type="region of interest" description="Disordered" evidence="1">
    <location>
        <begin position="40"/>
        <end position="65"/>
    </location>
</feature>
<dbReference type="GO" id="GO:0046677">
    <property type="term" value="P:response to antibiotic"/>
    <property type="evidence" value="ECO:0007669"/>
    <property type="project" value="InterPro"/>
</dbReference>
<dbReference type="Gene3D" id="3.40.710.10">
    <property type="entry name" value="DD-peptidase/beta-lactamase superfamily"/>
    <property type="match status" value="1"/>
</dbReference>
<dbReference type="PANTHER" id="PTHR35333">
    <property type="entry name" value="BETA-LACTAMASE"/>
    <property type="match status" value="1"/>
</dbReference>
<evidence type="ECO:0000259" key="4">
    <source>
        <dbReference type="Pfam" id="PF18042"/>
    </source>
</evidence>
<keyword evidence="2" id="KW-0732">Signal</keyword>
<dbReference type="Proteomes" id="UP001139264">
    <property type="component" value="Unassembled WGS sequence"/>
</dbReference>
<dbReference type="Gene3D" id="3.10.450.280">
    <property type="match status" value="1"/>
</dbReference>
<feature type="compositionally biased region" description="Polar residues" evidence="1">
    <location>
        <begin position="40"/>
        <end position="56"/>
    </location>
</feature>
<comment type="caution">
    <text evidence="5">The sequence shown here is derived from an EMBL/GenBank/DDBJ whole genome shotgun (WGS) entry which is preliminary data.</text>
</comment>
<feature type="domain" description="Beta-lactamase class A catalytic" evidence="3">
    <location>
        <begin position="196"/>
        <end position="407"/>
    </location>
</feature>
<feature type="signal peptide" evidence="2">
    <location>
        <begin position="1"/>
        <end position="44"/>
    </location>
</feature>
<accession>A0A9X1M0G4</accession>
<dbReference type="InterPro" id="IPR045155">
    <property type="entry name" value="Beta-lactam_cat"/>
</dbReference>
<dbReference type="InterPro" id="IPR012338">
    <property type="entry name" value="Beta-lactam/transpept-like"/>
</dbReference>